<dbReference type="RefSeq" id="WP_127789956.1">
    <property type="nucleotide sequence ID" value="NZ_SACL01000012.1"/>
</dbReference>
<name>A0A437LZ31_9PROT</name>
<evidence type="ECO:0000256" key="1">
    <source>
        <dbReference type="SAM" id="SignalP"/>
    </source>
</evidence>
<evidence type="ECO:0000313" key="2">
    <source>
        <dbReference type="EMBL" id="RVT90689.1"/>
    </source>
</evidence>
<sequence length="168" mass="17919">MKILFAAAAAALCLTRPAVAQEGTPQASRQIGEWRATRVVGANGRAVRCDGERSSPAGLIRFSAIPAREGGYTYRFTFSGAPGQIDGLGASFPVRYWVDDEATGKDTTATVGPAGYASFTEGNDEPGSTDALRNGRTFFIRAGQIQLNYPLRGSLPLFNFLHECADKP</sequence>
<feature type="signal peptide" evidence="1">
    <location>
        <begin position="1"/>
        <end position="20"/>
    </location>
</feature>
<organism evidence="2 3">
    <name type="scientific">Rhodovarius crocodyli</name>
    <dbReference type="NCBI Taxonomy" id="1979269"/>
    <lineage>
        <taxon>Bacteria</taxon>
        <taxon>Pseudomonadati</taxon>
        <taxon>Pseudomonadota</taxon>
        <taxon>Alphaproteobacteria</taxon>
        <taxon>Acetobacterales</taxon>
        <taxon>Roseomonadaceae</taxon>
        <taxon>Rhodovarius</taxon>
    </lineage>
</organism>
<keyword evidence="3" id="KW-1185">Reference proteome</keyword>
<gene>
    <name evidence="2" type="ORF">EOD42_23080</name>
</gene>
<dbReference type="EMBL" id="SACL01000012">
    <property type="protein sequence ID" value="RVT90689.1"/>
    <property type="molecule type" value="Genomic_DNA"/>
</dbReference>
<evidence type="ECO:0000313" key="3">
    <source>
        <dbReference type="Proteomes" id="UP000282957"/>
    </source>
</evidence>
<feature type="chain" id="PRO_5019071605" evidence="1">
    <location>
        <begin position="21"/>
        <end position="168"/>
    </location>
</feature>
<dbReference type="Proteomes" id="UP000282957">
    <property type="component" value="Unassembled WGS sequence"/>
</dbReference>
<accession>A0A437LZ31</accession>
<protein>
    <submittedName>
        <fullName evidence="2">Uncharacterized protein</fullName>
    </submittedName>
</protein>
<reference evidence="2 3" key="1">
    <citation type="submission" date="2019-01" db="EMBL/GenBank/DDBJ databases">
        <authorList>
            <person name="Chen W.-M."/>
        </authorList>
    </citation>
    <scope>NUCLEOTIDE SEQUENCE [LARGE SCALE GENOMIC DNA]</scope>
    <source>
        <strain evidence="2 3">CCP-6</strain>
    </source>
</reference>
<proteinExistence type="predicted"/>
<comment type="caution">
    <text evidence="2">The sequence shown here is derived from an EMBL/GenBank/DDBJ whole genome shotgun (WGS) entry which is preliminary data.</text>
</comment>
<dbReference type="AlphaFoldDB" id="A0A437LZ31"/>
<keyword evidence="1" id="KW-0732">Signal</keyword>